<keyword evidence="4" id="KW-0479">Metal-binding</keyword>
<dbReference type="PROSITE" id="PS51423">
    <property type="entry name" value="MIRO"/>
    <property type="match status" value="1"/>
</dbReference>
<evidence type="ECO:0000256" key="2">
    <source>
        <dbReference type="ARBA" id="ARBA00007981"/>
    </source>
</evidence>
<comment type="similarity">
    <text evidence="2">Belongs to the mitochondrial Rho GTPase family.</text>
</comment>
<keyword evidence="12" id="KW-0342">GTP-binding</keyword>
<dbReference type="SUPFAM" id="SSF47473">
    <property type="entry name" value="EF-hand"/>
    <property type="match status" value="1"/>
</dbReference>
<comment type="subcellular location">
    <subcellularLocation>
        <location evidence="1">Mitochondrion outer membrane</location>
        <topology evidence="1">Single-pass type IV membrane protein</topology>
    </subcellularLocation>
</comment>
<evidence type="ECO:0000256" key="3">
    <source>
        <dbReference type="ARBA" id="ARBA00022692"/>
    </source>
</evidence>
<gene>
    <name evidence="15" type="primary">A01p057420.1_BraROA</name>
    <name evidence="15" type="ORF">IGI04_004062</name>
</gene>
<evidence type="ECO:0000256" key="13">
    <source>
        <dbReference type="ARBA" id="ARBA00023136"/>
    </source>
</evidence>
<dbReference type="Gene3D" id="3.40.50.300">
    <property type="entry name" value="P-loop containing nucleotide triphosphate hydrolases"/>
    <property type="match status" value="2"/>
</dbReference>
<protein>
    <recommendedName>
        <fullName evidence="14">Miro domain-containing protein</fullName>
    </recommendedName>
</protein>
<keyword evidence="7" id="KW-1000">Mitochondrion outer membrane</keyword>
<dbReference type="InterPro" id="IPR001806">
    <property type="entry name" value="Small_GTPase"/>
</dbReference>
<keyword evidence="6" id="KW-0547">Nucleotide-binding</keyword>
<evidence type="ECO:0000256" key="8">
    <source>
        <dbReference type="ARBA" id="ARBA00022801"/>
    </source>
</evidence>
<dbReference type="Pfam" id="PF08355">
    <property type="entry name" value="EF_assoc_1"/>
    <property type="match status" value="1"/>
</dbReference>
<accession>A0ABQ7P074</accession>
<evidence type="ECO:0000256" key="10">
    <source>
        <dbReference type="ARBA" id="ARBA00022989"/>
    </source>
</evidence>
<comment type="caution">
    <text evidence="15">The sequence shown here is derived from an EMBL/GenBank/DDBJ whole genome shotgun (WGS) entry which is preliminary data.</text>
</comment>
<keyword evidence="8" id="KW-0378">Hydrolase</keyword>
<keyword evidence="10" id="KW-1133">Transmembrane helix</keyword>
<dbReference type="Pfam" id="PF08356">
    <property type="entry name" value="EF_assoc_2"/>
    <property type="match status" value="1"/>
</dbReference>
<dbReference type="PANTHER" id="PTHR46819:SF1">
    <property type="entry name" value="EF-HAND CALCIUM-BINDING DOMAIN-CONTAINING PROTEIN 7"/>
    <property type="match status" value="1"/>
</dbReference>
<feature type="domain" description="Miro" evidence="14">
    <location>
        <begin position="466"/>
        <end position="638"/>
    </location>
</feature>
<keyword evidence="9" id="KW-0106">Calcium</keyword>
<dbReference type="InterPro" id="IPR011992">
    <property type="entry name" value="EF-hand-dom_pair"/>
</dbReference>
<evidence type="ECO:0000256" key="4">
    <source>
        <dbReference type="ARBA" id="ARBA00022723"/>
    </source>
</evidence>
<keyword evidence="11" id="KW-0496">Mitochondrion</keyword>
<feature type="non-terminal residue" evidence="15">
    <location>
        <position position="1"/>
    </location>
</feature>
<dbReference type="InterPro" id="IPR013566">
    <property type="entry name" value="EF_hand_assoc_1"/>
</dbReference>
<keyword evidence="13" id="KW-0472">Membrane</keyword>
<name>A0ABQ7P074_BRACM</name>
<dbReference type="Gene3D" id="1.10.238.10">
    <property type="entry name" value="EF-hand"/>
    <property type="match status" value="2"/>
</dbReference>
<dbReference type="InterPro" id="IPR021181">
    <property type="entry name" value="Miro"/>
</dbReference>
<dbReference type="Proteomes" id="UP000823674">
    <property type="component" value="Chromosome A01"/>
</dbReference>
<evidence type="ECO:0000259" key="14">
    <source>
        <dbReference type="PROSITE" id="PS51423"/>
    </source>
</evidence>
<keyword evidence="3" id="KW-0812">Transmembrane</keyword>
<organism evidence="15 16">
    <name type="scientific">Brassica rapa subsp. trilocularis</name>
    <dbReference type="NCBI Taxonomy" id="1813537"/>
    <lineage>
        <taxon>Eukaryota</taxon>
        <taxon>Viridiplantae</taxon>
        <taxon>Streptophyta</taxon>
        <taxon>Embryophyta</taxon>
        <taxon>Tracheophyta</taxon>
        <taxon>Spermatophyta</taxon>
        <taxon>Magnoliopsida</taxon>
        <taxon>eudicotyledons</taxon>
        <taxon>Gunneridae</taxon>
        <taxon>Pentapetalae</taxon>
        <taxon>rosids</taxon>
        <taxon>malvids</taxon>
        <taxon>Brassicales</taxon>
        <taxon>Brassicaceae</taxon>
        <taxon>Brassiceae</taxon>
        <taxon>Brassica</taxon>
    </lineage>
</organism>
<dbReference type="InterPro" id="IPR052266">
    <property type="entry name" value="Miro-EF-hand_domain"/>
</dbReference>
<evidence type="ECO:0000256" key="6">
    <source>
        <dbReference type="ARBA" id="ARBA00022741"/>
    </source>
</evidence>
<keyword evidence="16" id="KW-1185">Reference proteome</keyword>
<evidence type="ECO:0000256" key="5">
    <source>
        <dbReference type="ARBA" id="ARBA00022737"/>
    </source>
</evidence>
<evidence type="ECO:0000256" key="7">
    <source>
        <dbReference type="ARBA" id="ARBA00022787"/>
    </source>
</evidence>
<evidence type="ECO:0000313" key="16">
    <source>
        <dbReference type="Proteomes" id="UP000823674"/>
    </source>
</evidence>
<dbReference type="PANTHER" id="PTHR46819">
    <property type="entry name" value="EF-HAND CALCIUM-BINDING DOMAIN-CONTAINING PROTEIN 7"/>
    <property type="match status" value="1"/>
</dbReference>
<reference evidence="15 16" key="1">
    <citation type="submission" date="2021-03" db="EMBL/GenBank/DDBJ databases">
        <authorList>
            <person name="King G.J."/>
            <person name="Bancroft I."/>
            <person name="Baten A."/>
            <person name="Bloomfield J."/>
            <person name="Borpatragohain P."/>
            <person name="He Z."/>
            <person name="Irish N."/>
            <person name="Irwin J."/>
            <person name="Liu K."/>
            <person name="Mauleon R.P."/>
            <person name="Moore J."/>
            <person name="Morris R."/>
            <person name="Ostergaard L."/>
            <person name="Wang B."/>
            <person name="Wells R."/>
        </authorList>
    </citation>
    <scope>NUCLEOTIDE SEQUENCE [LARGE SCALE GENOMIC DNA]</scope>
    <source>
        <strain evidence="15">R-o-18</strain>
        <tissue evidence="15">Leaf</tissue>
    </source>
</reference>
<evidence type="ECO:0000313" key="15">
    <source>
        <dbReference type="EMBL" id="KAG5416495.1"/>
    </source>
</evidence>
<dbReference type="InterPro" id="IPR020860">
    <property type="entry name" value="MIRO_dom"/>
</dbReference>
<dbReference type="InterPro" id="IPR013567">
    <property type="entry name" value="EF_hand_assoc_2"/>
</dbReference>
<keyword evidence="5" id="KW-0677">Repeat</keyword>
<dbReference type="InterPro" id="IPR027417">
    <property type="entry name" value="P-loop_NTPase"/>
</dbReference>
<evidence type="ECO:0000256" key="11">
    <source>
        <dbReference type="ARBA" id="ARBA00023128"/>
    </source>
</evidence>
<dbReference type="Pfam" id="PF00071">
    <property type="entry name" value="Ras"/>
    <property type="match status" value="1"/>
</dbReference>
<proteinExistence type="inferred from homology"/>
<evidence type="ECO:0000256" key="1">
    <source>
        <dbReference type="ARBA" id="ARBA00004200"/>
    </source>
</evidence>
<evidence type="ECO:0000256" key="9">
    <source>
        <dbReference type="ARBA" id="ARBA00022837"/>
    </source>
</evidence>
<dbReference type="PIRSF" id="PIRSF037488">
    <property type="entry name" value="Mt_Rho_GTPase"/>
    <property type="match status" value="1"/>
</dbReference>
<evidence type="ECO:0000256" key="12">
    <source>
        <dbReference type="ARBA" id="ARBA00023134"/>
    </source>
</evidence>
<dbReference type="SUPFAM" id="SSF52540">
    <property type="entry name" value="P-loop containing nucleoside triphosphate hydrolases"/>
    <property type="match status" value="2"/>
</dbReference>
<sequence>AIVQSYSEKCFDVCLQNQMMSAFGSHKMTSGFGFGLGDSNGSTKPVRIVVVGEKETRKTSLIMAAVTDHYYPEPNIPSLLPYTKLPSEYCSEDVPVTLIDTSSRPEDKRDVIREVKEADAIVLTFAIDRQETLDRLSEYWLPLFRQLEVRVPIVVACYSVIKNEHNPVNIEEITLPIRQQCQEIEICIEWSAPISTFYYTSCLKTTKLIFVQAQAVFVQAQISAMYPIGPVYDRVTNSLKPRCVAALKRIFELYARNNDYILSDDGLSDMNVRSFGIPVMPSRSRELIKSVQELCPLGVKENGLTIDGFLVLITKLINDRKLRTLWTILRTLGYNNDLRLVHEMIPYSSFKHMPDQSVELTDQAIGSLKRAYHRFDNLGPQMMESLFETAPESPWNGAPYKDATEKTSNGGLSLEAFLSLWSLMTLLDPARSLEYFICICHPDDPSSAVHVTRRRELDCKEQISVRKVVQCFVFGPKNAGKSALLNGFIGRPYDDDNRDGLGEERYAVNMVGNSGVTGGTKKTLVMKEIQYQEDGFLISDEALASCDVAVFVYDSSDESSWKRAIDMVSEVATISEDAGFVFPCLMVAAKMDLDSFPMAIQESTRATQEIGIEAPIPISSKLGNVDNLFHKILTAAEHPHLCIPKIESKRKRVLKLINSWIPECWVKCFCISS</sequence>
<dbReference type="EMBL" id="JADBGQ010000001">
    <property type="protein sequence ID" value="KAG5416495.1"/>
    <property type="molecule type" value="Genomic_DNA"/>
</dbReference>